<evidence type="ECO:0000313" key="2">
    <source>
        <dbReference type="EMBL" id="TFZ81305.1"/>
    </source>
</evidence>
<feature type="region of interest" description="Disordered" evidence="1">
    <location>
        <begin position="68"/>
        <end position="93"/>
    </location>
</feature>
<comment type="caution">
    <text evidence="2">The sequence shown here is derived from an EMBL/GenBank/DDBJ whole genome shotgun (WGS) entry which is preliminary data.</text>
</comment>
<dbReference type="AlphaFoldDB" id="A0A4Z0F6Q4"/>
<protein>
    <submittedName>
        <fullName evidence="2">Uncharacterized protein</fullName>
    </submittedName>
</protein>
<keyword evidence="3" id="KW-1185">Reference proteome</keyword>
<reference evidence="2 3" key="1">
    <citation type="journal article" date="2019" name="ISME J.">
        <title>Candidatus Macondimonas diazotrophica, a novel gammaproteobacterial genus dominating crude-oil-contaminated coastal sediments.</title>
        <authorList>
            <person name="Karthikeyan S."/>
            <person name="Konstantinidis K."/>
        </authorList>
    </citation>
    <scope>NUCLEOTIDE SEQUENCE [LARGE SCALE GENOMIC DNA]</scope>
    <source>
        <strain evidence="2 3">KTK01</strain>
    </source>
</reference>
<dbReference type="OrthoDB" id="9153068at2"/>
<feature type="compositionally biased region" description="Low complexity" evidence="1">
    <location>
        <begin position="69"/>
        <end position="87"/>
    </location>
</feature>
<evidence type="ECO:0000256" key="1">
    <source>
        <dbReference type="SAM" id="MobiDB-lite"/>
    </source>
</evidence>
<gene>
    <name evidence="2" type="ORF">E4680_13000</name>
</gene>
<accession>A0A4Z0F6Q4</accession>
<name>A0A4Z0F6Q4_9GAMM</name>
<evidence type="ECO:0000313" key="3">
    <source>
        <dbReference type="Proteomes" id="UP000297890"/>
    </source>
</evidence>
<proteinExistence type="predicted"/>
<sequence length="93" mass="10297">MADKLRGMPPVEAPKKASELNKQEAIKRLSKEIRAMQKRGYTMEMIANVLKSENITVSVATLRNYLQVSRGRPPGTTRRGRRSAAAPEGSVSE</sequence>
<organism evidence="2 3">
    <name type="scientific">Candidatus Macondimonas diazotrophica</name>
    <dbReference type="NCBI Taxonomy" id="2305248"/>
    <lineage>
        <taxon>Bacteria</taxon>
        <taxon>Pseudomonadati</taxon>
        <taxon>Pseudomonadota</taxon>
        <taxon>Gammaproteobacteria</taxon>
        <taxon>Chromatiales</taxon>
        <taxon>Ectothiorhodospiraceae</taxon>
        <taxon>Candidatus Macondimonas</taxon>
    </lineage>
</organism>
<feature type="region of interest" description="Disordered" evidence="1">
    <location>
        <begin position="1"/>
        <end position="20"/>
    </location>
</feature>
<dbReference type="EMBL" id="SRIO01000029">
    <property type="protein sequence ID" value="TFZ81305.1"/>
    <property type="molecule type" value="Genomic_DNA"/>
</dbReference>
<dbReference type="RefSeq" id="WP_135282851.1">
    <property type="nucleotide sequence ID" value="NZ_SRIO01000029.1"/>
</dbReference>
<dbReference type="Proteomes" id="UP000297890">
    <property type="component" value="Unassembled WGS sequence"/>
</dbReference>